<name>A0A5B0RXB3_PUCGR</name>
<gene>
    <name evidence="2" type="ORF">PGTUg99_017960</name>
</gene>
<proteinExistence type="predicted"/>
<evidence type="ECO:0000313" key="3">
    <source>
        <dbReference type="Proteomes" id="UP000325313"/>
    </source>
</evidence>
<dbReference type="Proteomes" id="UP000325313">
    <property type="component" value="Unassembled WGS sequence"/>
</dbReference>
<dbReference type="AlphaFoldDB" id="A0A5B0RXB3"/>
<evidence type="ECO:0000256" key="1">
    <source>
        <dbReference type="SAM" id="SignalP"/>
    </source>
</evidence>
<keyword evidence="1" id="KW-0732">Signal</keyword>
<evidence type="ECO:0000313" key="2">
    <source>
        <dbReference type="EMBL" id="KAA1130430.1"/>
    </source>
</evidence>
<feature type="signal peptide" evidence="1">
    <location>
        <begin position="1"/>
        <end position="21"/>
    </location>
</feature>
<protein>
    <submittedName>
        <fullName evidence="2">Uncharacterized protein</fullName>
    </submittedName>
</protein>
<reference evidence="2 3" key="1">
    <citation type="submission" date="2019-05" db="EMBL/GenBank/DDBJ databases">
        <title>Emergence of the Ug99 lineage of the wheat stem rust pathogen through somatic hybridization.</title>
        <authorList>
            <person name="Li F."/>
            <person name="Upadhyaya N.M."/>
            <person name="Sperschneider J."/>
            <person name="Matny O."/>
            <person name="Nguyen-Phuc H."/>
            <person name="Mago R."/>
            <person name="Raley C."/>
            <person name="Miller M.E."/>
            <person name="Silverstein K.A.T."/>
            <person name="Henningsen E."/>
            <person name="Hirsch C.D."/>
            <person name="Visser B."/>
            <person name="Pretorius Z.A."/>
            <person name="Steffenson B.J."/>
            <person name="Schwessinger B."/>
            <person name="Dodds P.N."/>
            <person name="Figueroa M."/>
        </authorList>
    </citation>
    <scope>NUCLEOTIDE SEQUENCE [LARGE SCALE GENOMIC DNA]</scope>
    <source>
        <strain evidence="2 3">Ug99</strain>
    </source>
</reference>
<accession>A0A5B0RXB3</accession>
<comment type="caution">
    <text evidence="2">The sequence shown here is derived from an EMBL/GenBank/DDBJ whole genome shotgun (WGS) entry which is preliminary data.</text>
</comment>
<feature type="chain" id="PRO_5022927704" evidence="1">
    <location>
        <begin position="22"/>
        <end position="121"/>
    </location>
</feature>
<organism evidence="2 3">
    <name type="scientific">Puccinia graminis f. sp. tritici</name>
    <dbReference type="NCBI Taxonomy" id="56615"/>
    <lineage>
        <taxon>Eukaryota</taxon>
        <taxon>Fungi</taxon>
        <taxon>Dikarya</taxon>
        <taxon>Basidiomycota</taxon>
        <taxon>Pucciniomycotina</taxon>
        <taxon>Pucciniomycetes</taxon>
        <taxon>Pucciniales</taxon>
        <taxon>Pucciniaceae</taxon>
        <taxon>Puccinia</taxon>
    </lineage>
</organism>
<sequence>MEFGFLVFLVVLLIKGGSVDGVLNDLRPWECNTPYGYCGFKYSDESGSDVEPDFYLYAASKGSGATTWACVNTETGIRELIRLCCSKRLDVKLKPLKKDESTKVTKGNVTLAGCQSCQPLV</sequence>
<dbReference type="EMBL" id="VDEP01000109">
    <property type="protein sequence ID" value="KAA1130430.1"/>
    <property type="molecule type" value="Genomic_DNA"/>
</dbReference>